<organism evidence="1">
    <name type="scientific">Podoviridae sp. ctz6O13</name>
    <dbReference type="NCBI Taxonomy" id="2827757"/>
    <lineage>
        <taxon>Viruses</taxon>
        <taxon>Duplodnaviria</taxon>
        <taxon>Heunggongvirae</taxon>
        <taxon>Uroviricota</taxon>
        <taxon>Caudoviricetes</taxon>
    </lineage>
</organism>
<dbReference type="EMBL" id="BK032843">
    <property type="protein sequence ID" value="DAF63670.1"/>
    <property type="molecule type" value="Genomic_DNA"/>
</dbReference>
<sequence length="30" mass="3191">MNPKCLAVLSTDDIVSPLSKDKEASVKLTS</sequence>
<proteinExistence type="predicted"/>
<reference evidence="1" key="1">
    <citation type="journal article" date="2021" name="Proc. Natl. Acad. Sci. U.S.A.">
        <title>A Catalog of Tens of Thousands of Viruses from Human Metagenomes Reveals Hidden Associations with Chronic Diseases.</title>
        <authorList>
            <person name="Tisza M.J."/>
            <person name="Buck C.B."/>
        </authorList>
    </citation>
    <scope>NUCLEOTIDE SEQUENCE</scope>
    <source>
        <strain evidence="1">Ctz6O13</strain>
    </source>
</reference>
<evidence type="ECO:0000313" key="1">
    <source>
        <dbReference type="EMBL" id="DAF63670.1"/>
    </source>
</evidence>
<accession>A0A8S5TK48</accession>
<name>A0A8S5TK48_9CAUD</name>
<protein>
    <submittedName>
        <fullName evidence="1">Uncharacterized protein</fullName>
    </submittedName>
</protein>